<dbReference type="HOGENOM" id="CLU_604102_0_0_1"/>
<feature type="transmembrane region" description="Helical" evidence="2">
    <location>
        <begin position="153"/>
        <end position="176"/>
    </location>
</feature>
<accession>M2QA27</accession>
<keyword evidence="5" id="KW-1185">Reference proteome</keyword>
<feature type="region of interest" description="Disordered" evidence="1">
    <location>
        <begin position="387"/>
        <end position="453"/>
    </location>
</feature>
<proteinExistence type="predicted"/>
<evidence type="ECO:0000256" key="1">
    <source>
        <dbReference type="SAM" id="MobiDB-lite"/>
    </source>
</evidence>
<name>M2QA27_CERS8</name>
<dbReference type="OrthoDB" id="2576311at2759"/>
<feature type="chain" id="PRO_5004022820" description="Extracellular membrane protein CFEM domain-containing protein" evidence="3">
    <location>
        <begin position="20"/>
        <end position="453"/>
    </location>
</feature>
<feature type="signal peptide" evidence="3">
    <location>
        <begin position="1"/>
        <end position="19"/>
    </location>
</feature>
<feature type="region of interest" description="Disordered" evidence="1">
    <location>
        <begin position="226"/>
        <end position="280"/>
    </location>
</feature>
<dbReference type="Proteomes" id="UP000016930">
    <property type="component" value="Unassembled WGS sequence"/>
</dbReference>
<feature type="compositionally biased region" description="Polar residues" evidence="1">
    <location>
        <begin position="226"/>
        <end position="235"/>
    </location>
</feature>
<feature type="compositionally biased region" description="Low complexity" evidence="1">
    <location>
        <begin position="251"/>
        <end position="267"/>
    </location>
</feature>
<reference evidence="4 5" key="1">
    <citation type="journal article" date="2012" name="Proc. Natl. Acad. Sci. U.S.A.">
        <title>Comparative genomics of Ceriporiopsis subvermispora and Phanerochaete chrysosporium provide insight into selective ligninolysis.</title>
        <authorList>
            <person name="Fernandez-Fueyo E."/>
            <person name="Ruiz-Duenas F.J."/>
            <person name="Ferreira P."/>
            <person name="Floudas D."/>
            <person name="Hibbett D.S."/>
            <person name="Canessa P."/>
            <person name="Larrondo L.F."/>
            <person name="James T.Y."/>
            <person name="Seelenfreund D."/>
            <person name="Lobos S."/>
            <person name="Polanco R."/>
            <person name="Tello M."/>
            <person name="Honda Y."/>
            <person name="Watanabe T."/>
            <person name="Watanabe T."/>
            <person name="Ryu J.S."/>
            <person name="Kubicek C.P."/>
            <person name="Schmoll M."/>
            <person name="Gaskell J."/>
            <person name="Hammel K.E."/>
            <person name="St John F.J."/>
            <person name="Vanden Wymelenberg A."/>
            <person name="Sabat G."/>
            <person name="Splinter BonDurant S."/>
            <person name="Syed K."/>
            <person name="Yadav J.S."/>
            <person name="Doddapaneni H."/>
            <person name="Subramanian V."/>
            <person name="Lavin J.L."/>
            <person name="Oguiza J.A."/>
            <person name="Perez G."/>
            <person name="Pisabarro A.G."/>
            <person name="Ramirez L."/>
            <person name="Santoyo F."/>
            <person name="Master E."/>
            <person name="Coutinho P.M."/>
            <person name="Henrissat B."/>
            <person name="Lombard V."/>
            <person name="Magnuson J.K."/>
            <person name="Kuees U."/>
            <person name="Hori C."/>
            <person name="Igarashi K."/>
            <person name="Samejima M."/>
            <person name="Held B.W."/>
            <person name="Barry K.W."/>
            <person name="LaButti K.M."/>
            <person name="Lapidus A."/>
            <person name="Lindquist E.A."/>
            <person name="Lucas S.M."/>
            <person name="Riley R."/>
            <person name="Salamov A.A."/>
            <person name="Hoffmeister D."/>
            <person name="Schwenk D."/>
            <person name="Hadar Y."/>
            <person name="Yarden O."/>
            <person name="de Vries R.P."/>
            <person name="Wiebenga A."/>
            <person name="Stenlid J."/>
            <person name="Eastwood D."/>
            <person name="Grigoriev I.V."/>
            <person name="Berka R.M."/>
            <person name="Blanchette R.A."/>
            <person name="Kersten P."/>
            <person name="Martinez A.T."/>
            <person name="Vicuna R."/>
            <person name="Cullen D."/>
        </authorList>
    </citation>
    <scope>NUCLEOTIDE SEQUENCE [LARGE SCALE GENOMIC DNA]</scope>
    <source>
        <strain evidence="4 5">B</strain>
    </source>
</reference>
<feature type="compositionally biased region" description="Acidic residues" evidence="1">
    <location>
        <begin position="237"/>
        <end position="246"/>
    </location>
</feature>
<evidence type="ECO:0000313" key="4">
    <source>
        <dbReference type="EMBL" id="EMD33763.1"/>
    </source>
</evidence>
<feature type="region of interest" description="Disordered" evidence="1">
    <location>
        <begin position="315"/>
        <end position="362"/>
    </location>
</feature>
<keyword evidence="2" id="KW-0812">Transmembrane</keyword>
<evidence type="ECO:0008006" key="6">
    <source>
        <dbReference type="Google" id="ProtNLM"/>
    </source>
</evidence>
<sequence length="453" mass="48621">MRHASFLTIILLAGAYAGAESMFAQNGTCPDGLSALNNQDGESPCQVKDAVLKPCQSGFYPISHCACNLIAYNLACACNFCTPGDQTDWPTWVKNNSCPSNETNPNPSLPSNYSLQGVNIPGWAKTGLNADHEFDLPAALSVASKHSWSSLQVIIPVVVGISVALIAAALFFFFHLRKKRAWRDRLFGPFGAKRVRRAPRRKDSNWEIDDDEAWISAQDISMASLSNSSGRTRVSQVDEDGDEADDERPPVSHARSGSASSLLSSLPRPRPRRAAPGPVSSFLDRLSRYKSGVRKSPEYRSVLVKRRTLDDRWNIDSAAPTRSSTMEAGVDPTAAGGSGSQGMREGVSRAGAESPEEGQVAAVPVGESSVLLISRVPGEDFTILDSELGSSPLPSPSAATHTFIEPSTPPPQYNNLTPRGSPRPQRGLEPWQAPPLPSISSVSPIVLPPTLPD</sequence>
<keyword evidence="2" id="KW-0472">Membrane</keyword>
<organism evidence="4 5">
    <name type="scientific">Ceriporiopsis subvermispora (strain B)</name>
    <name type="common">White-rot fungus</name>
    <name type="synonym">Gelatoporia subvermispora</name>
    <dbReference type="NCBI Taxonomy" id="914234"/>
    <lineage>
        <taxon>Eukaryota</taxon>
        <taxon>Fungi</taxon>
        <taxon>Dikarya</taxon>
        <taxon>Basidiomycota</taxon>
        <taxon>Agaricomycotina</taxon>
        <taxon>Agaricomycetes</taxon>
        <taxon>Polyporales</taxon>
        <taxon>Gelatoporiaceae</taxon>
        <taxon>Gelatoporia</taxon>
    </lineage>
</organism>
<evidence type="ECO:0000256" key="2">
    <source>
        <dbReference type="SAM" id="Phobius"/>
    </source>
</evidence>
<keyword evidence="2" id="KW-1133">Transmembrane helix</keyword>
<keyword evidence="3" id="KW-0732">Signal</keyword>
<dbReference type="AlphaFoldDB" id="M2QA27"/>
<gene>
    <name evidence="4" type="ORF">CERSUDRAFT_117851</name>
</gene>
<evidence type="ECO:0000256" key="3">
    <source>
        <dbReference type="SAM" id="SignalP"/>
    </source>
</evidence>
<evidence type="ECO:0000313" key="5">
    <source>
        <dbReference type="Proteomes" id="UP000016930"/>
    </source>
</evidence>
<protein>
    <recommendedName>
        <fullName evidence="6">Extracellular membrane protein CFEM domain-containing protein</fullName>
    </recommendedName>
</protein>
<dbReference type="EMBL" id="KB445805">
    <property type="protein sequence ID" value="EMD33763.1"/>
    <property type="molecule type" value="Genomic_DNA"/>
</dbReference>